<dbReference type="OrthoDB" id="131864at2759"/>
<dbReference type="EMBL" id="NBNE01002122">
    <property type="protein sequence ID" value="OWZ11450.1"/>
    <property type="molecule type" value="Genomic_DNA"/>
</dbReference>
<comment type="caution">
    <text evidence="1">The sequence shown here is derived from an EMBL/GenBank/DDBJ whole genome shotgun (WGS) entry which is preliminary data.</text>
</comment>
<gene>
    <name evidence="1" type="ORF">PHMEG_00015525</name>
</gene>
<reference evidence="2" key="1">
    <citation type="submission" date="2017-03" db="EMBL/GenBank/DDBJ databases">
        <title>Phytopthora megakarya and P. palmivora, two closely related causual agents of cacao black pod achieved similar genome size and gene model numbers by different mechanisms.</title>
        <authorList>
            <person name="Ali S."/>
            <person name="Shao J."/>
            <person name="Larry D.J."/>
            <person name="Kronmiller B."/>
            <person name="Shen D."/>
            <person name="Strem M.D."/>
            <person name="Melnick R.L."/>
            <person name="Guiltinan M.J."/>
            <person name="Tyler B.M."/>
            <person name="Meinhardt L.W."/>
            <person name="Bailey B.A."/>
        </authorList>
    </citation>
    <scope>NUCLEOTIDE SEQUENCE [LARGE SCALE GENOMIC DNA]</scope>
    <source>
        <strain evidence="2">zdho120</strain>
    </source>
</reference>
<name>A0A225W3L5_9STRA</name>
<protein>
    <submittedName>
        <fullName evidence="1">Uncharacterized protein</fullName>
    </submittedName>
</protein>
<dbReference type="AlphaFoldDB" id="A0A225W3L5"/>
<keyword evidence="2" id="KW-1185">Reference proteome</keyword>
<sequence length="242" mass="28093">MKVYELLLKLSSSARNWCSQLSPHPHLDFLYRLNVAADRAVIRYKKSERRRIQHVKLFTHRLVDSQLKNILKGPRFKSIDDLEYVLKQQEDDWDDENQDTSSTKHRISGRTTFGRHKTKYPGRAYGAQSGDQFESDERHVMFEDEVVENPTTQEATESREVSIENKVTSMTMEELTQHLLKVMDNSVSKGIWNTTVKVRQNNGHPGSPSPRYGNPDRDMRCDNCNGIGYRADNCWTDLICEN</sequence>
<organism evidence="1 2">
    <name type="scientific">Phytophthora megakarya</name>
    <dbReference type="NCBI Taxonomy" id="4795"/>
    <lineage>
        <taxon>Eukaryota</taxon>
        <taxon>Sar</taxon>
        <taxon>Stramenopiles</taxon>
        <taxon>Oomycota</taxon>
        <taxon>Peronosporomycetes</taxon>
        <taxon>Peronosporales</taxon>
        <taxon>Peronosporaceae</taxon>
        <taxon>Phytophthora</taxon>
    </lineage>
</organism>
<accession>A0A225W3L5</accession>
<evidence type="ECO:0000313" key="1">
    <source>
        <dbReference type="EMBL" id="OWZ11450.1"/>
    </source>
</evidence>
<dbReference type="Proteomes" id="UP000198211">
    <property type="component" value="Unassembled WGS sequence"/>
</dbReference>
<proteinExistence type="predicted"/>
<evidence type="ECO:0000313" key="2">
    <source>
        <dbReference type="Proteomes" id="UP000198211"/>
    </source>
</evidence>